<sequence length="66" mass="7445">MDKSICSPYQTAPLTGEHLLAQELGYIMRTAPIKWRSKLIQIFTLQHTSHSRKAANLVHGIFQGLP</sequence>
<accession>A0A2G4YXI4</accession>
<gene>
    <name evidence="1" type="ORF">CRD36_05605</name>
</gene>
<dbReference type="Proteomes" id="UP000229730">
    <property type="component" value="Unassembled WGS sequence"/>
</dbReference>
<reference evidence="1 2" key="1">
    <citation type="submission" date="2017-10" db="EMBL/GenBank/DDBJ databases">
        <title>Frigbacter circumglobatus gen. nov. sp. nov., isolated from sediment cultured in situ.</title>
        <authorList>
            <person name="Zhao Z."/>
        </authorList>
    </citation>
    <scope>NUCLEOTIDE SEQUENCE [LARGE SCALE GENOMIC DNA]</scope>
    <source>
        <strain evidence="1 2">ZYL</strain>
    </source>
</reference>
<dbReference type="AlphaFoldDB" id="A0A2G4YXI4"/>
<evidence type="ECO:0000313" key="1">
    <source>
        <dbReference type="EMBL" id="PHZ86146.1"/>
    </source>
</evidence>
<comment type="caution">
    <text evidence="1">The sequence shown here is derived from an EMBL/GenBank/DDBJ whole genome shotgun (WGS) entry which is preliminary data.</text>
</comment>
<dbReference type="EMBL" id="PDEM01000009">
    <property type="protein sequence ID" value="PHZ86146.1"/>
    <property type="molecule type" value="Genomic_DNA"/>
</dbReference>
<name>A0A2G4YXI4_9PROT</name>
<keyword evidence="2" id="KW-1185">Reference proteome</keyword>
<protein>
    <submittedName>
        <fullName evidence="1">Uncharacterized protein</fullName>
    </submittedName>
</protein>
<dbReference type="RefSeq" id="WP_099471730.1">
    <property type="nucleotide sequence ID" value="NZ_CP041025.1"/>
</dbReference>
<proteinExistence type="predicted"/>
<organism evidence="1 2">
    <name type="scientific">Paremcibacter congregatus</name>
    <dbReference type="NCBI Taxonomy" id="2043170"/>
    <lineage>
        <taxon>Bacteria</taxon>
        <taxon>Pseudomonadati</taxon>
        <taxon>Pseudomonadota</taxon>
        <taxon>Alphaproteobacteria</taxon>
        <taxon>Emcibacterales</taxon>
        <taxon>Emcibacteraceae</taxon>
        <taxon>Paremcibacter</taxon>
    </lineage>
</organism>
<evidence type="ECO:0000313" key="2">
    <source>
        <dbReference type="Proteomes" id="UP000229730"/>
    </source>
</evidence>
<dbReference type="InParanoid" id="A0A2G4YXI4"/>